<dbReference type="InterPro" id="IPR016032">
    <property type="entry name" value="Sig_transdc_resp-reg_C-effctor"/>
</dbReference>
<evidence type="ECO:0000313" key="10">
    <source>
        <dbReference type="Proteomes" id="UP000321261"/>
    </source>
</evidence>
<dbReference type="InterPro" id="IPR005158">
    <property type="entry name" value="BTAD"/>
</dbReference>
<dbReference type="Gene3D" id="1.10.10.10">
    <property type="entry name" value="Winged helix-like DNA-binding domain superfamily/Winged helix DNA-binding domain"/>
    <property type="match status" value="1"/>
</dbReference>
<dbReference type="OrthoDB" id="4329304at2"/>
<accession>A0A561SMR6</accession>
<dbReference type="Proteomes" id="UP000321261">
    <property type="component" value="Unassembled WGS sequence"/>
</dbReference>
<comment type="similarity">
    <text evidence="1">Belongs to the AfsR/DnrI/RedD regulatory family.</text>
</comment>
<keyword evidence="5" id="KW-0804">Transcription</keyword>
<dbReference type="PANTHER" id="PTHR35807">
    <property type="entry name" value="TRANSCRIPTIONAL REGULATOR REDD-RELATED"/>
    <property type="match status" value="1"/>
</dbReference>
<dbReference type="Pfam" id="PF13424">
    <property type="entry name" value="TPR_12"/>
    <property type="match status" value="2"/>
</dbReference>
<dbReference type="InterPro" id="IPR019734">
    <property type="entry name" value="TPR_rpt"/>
</dbReference>
<evidence type="ECO:0000256" key="1">
    <source>
        <dbReference type="ARBA" id="ARBA00005820"/>
    </source>
</evidence>
<dbReference type="InterPro" id="IPR011990">
    <property type="entry name" value="TPR-like_helical_dom_sf"/>
</dbReference>
<dbReference type="AlphaFoldDB" id="A0A561SMR6"/>
<dbReference type="Pfam" id="PF00486">
    <property type="entry name" value="Trans_reg_C"/>
    <property type="match status" value="1"/>
</dbReference>
<dbReference type="InterPro" id="IPR036388">
    <property type="entry name" value="WH-like_DNA-bd_sf"/>
</dbReference>
<evidence type="ECO:0000256" key="5">
    <source>
        <dbReference type="ARBA" id="ARBA00023163"/>
    </source>
</evidence>
<evidence type="ECO:0000259" key="8">
    <source>
        <dbReference type="PROSITE" id="PS51755"/>
    </source>
</evidence>
<evidence type="ECO:0000256" key="2">
    <source>
        <dbReference type="ARBA" id="ARBA00022737"/>
    </source>
</evidence>
<dbReference type="Pfam" id="PF03704">
    <property type="entry name" value="BTAD"/>
    <property type="match status" value="1"/>
</dbReference>
<protein>
    <submittedName>
        <fullName evidence="9">DNA-binding SARP family transcriptional activator</fullName>
    </submittedName>
</protein>
<evidence type="ECO:0000256" key="7">
    <source>
        <dbReference type="PROSITE-ProRule" id="PRU01091"/>
    </source>
</evidence>
<dbReference type="GO" id="GO:0000160">
    <property type="term" value="P:phosphorelay signal transduction system"/>
    <property type="evidence" value="ECO:0007669"/>
    <property type="project" value="InterPro"/>
</dbReference>
<dbReference type="SUPFAM" id="SSF48452">
    <property type="entry name" value="TPR-like"/>
    <property type="match status" value="3"/>
</dbReference>
<feature type="DNA-binding region" description="OmpR/PhoB-type" evidence="7">
    <location>
        <begin position="1"/>
        <end position="90"/>
    </location>
</feature>
<keyword evidence="6" id="KW-0802">TPR repeat</keyword>
<dbReference type="InterPro" id="IPR001867">
    <property type="entry name" value="OmpR/PhoB-type_DNA-bd"/>
</dbReference>
<dbReference type="InterPro" id="IPR027417">
    <property type="entry name" value="P-loop_NTPase"/>
</dbReference>
<dbReference type="InterPro" id="IPR002182">
    <property type="entry name" value="NB-ARC"/>
</dbReference>
<dbReference type="SUPFAM" id="SSF46894">
    <property type="entry name" value="C-terminal effector domain of the bipartite response regulators"/>
    <property type="match status" value="1"/>
</dbReference>
<dbReference type="PROSITE" id="PS50005">
    <property type="entry name" value="TPR"/>
    <property type="match status" value="1"/>
</dbReference>
<dbReference type="SMART" id="SM00862">
    <property type="entry name" value="Trans_reg_C"/>
    <property type="match status" value="1"/>
</dbReference>
<proteinExistence type="inferred from homology"/>
<dbReference type="PRINTS" id="PR00364">
    <property type="entry name" value="DISEASERSIST"/>
</dbReference>
<dbReference type="SUPFAM" id="SSF52540">
    <property type="entry name" value="P-loop containing nucleoside triphosphate hydrolases"/>
    <property type="match status" value="1"/>
</dbReference>
<dbReference type="CDD" id="cd00383">
    <property type="entry name" value="trans_reg_C"/>
    <property type="match status" value="1"/>
</dbReference>
<keyword evidence="10" id="KW-1185">Reference proteome</keyword>
<organism evidence="9 10">
    <name type="scientific">Pseudonocardia hierapolitana</name>
    <dbReference type="NCBI Taxonomy" id="1128676"/>
    <lineage>
        <taxon>Bacteria</taxon>
        <taxon>Bacillati</taxon>
        <taxon>Actinomycetota</taxon>
        <taxon>Actinomycetes</taxon>
        <taxon>Pseudonocardiales</taxon>
        <taxon>Pseudonocardiaceae</taxon>
        <taxon>Pseudonocardia</taxon>
    </lineage>
</organism>
<dbReference type="Gene3D" id="1.25.40.10">
    <property type="entry name" value="Tetratricopeptide repeat domain"/>
    <property type="match status" value="2"/>
</dbReference>
<keyword evidence="3" id="KW-0805">Transcription regulation</keyword>
<evidence type="ECO:0000256" key="3">
    <source>
        <dbReference type="ARBA" id="ARBA00023015"/>
    </source>
</evidence>
<comment type="caution">
    <text evidence="9">The sequence shown here is derived from an EMBL/GenBank/DDBJ whole genome shotgun (WGS) entry which is preliminary data.</text>
</comment>
<evidence type="ECO:0000256" key="6">
    <source>
        <dbReference type="PROSITE-ProRule" id="PRU00339"/>
    </source>
</evidence>
<dbReference type="SMART" id="SM00028">
    <property type="entry name" value="TPR"/>
    <property type="match status" value="5"/>
</dbReference>
<sequence>MQFRVLGAVEARVGGRAVDLGPARRRCVLAALLLEANHVVPVEQLLDRVWDGDSARRGTLYSHVSRLRSALAAAEDVELTRRSGGYLLTVDPMNVDLHKFRHLIGAAHRATDPGQAAAHYRTALGLWRGEAFAGLDTHWISRMRTSLDLERRAAELDWNDLMLSQGRHADVLTGIAARSAEHPLDERLAGQLMLALHQAGRRPEALQVYQDTRTALVDELGLEPGPELQDLHHRILAGGVAARVRRAEPIPAPRQLPAGISHFTGRDRHMAELRTRVERSRSGDAPAVAAIAGTAGVGKTALAVHFGHEVADRFPDGQLYLDLRGNGTAPPVTAVEALGHMLRGLGRPPDQMPTDVQELAATYRSHLAGRHVLVVLDNARTAEQVGPLLPGAPGCLVVVTSRTILSTLDNADHIHLDVLSEQEALSLLATLVGRDRTDADPDAASAVVRMCARLPLAIRLAGARLAARPRWSVATLAALLADEERRLEELAVGDRAVRTGFEVSHRALLTSADPVDREAARAFRLLGALDWVDMSVPVACALLDADPHRAQSALERLVDDQLLESAAPGRYHTHDLLRLYARELAQQDSEHDRADALERVLRCYVDAAERANLLVNPMSRHRPRGRGFRLRGRFPLSTPADAGAWAATEHDNLVGALGRAFDAAGDAPALAVRLSAALNRPFDILGRWQGFVTVRGQAAETAHRLGDWTGAAFAWQDVAWTQVRLGRADDAIATTKRALDVWREVGDRRSEQACLNILGYAFRQLGRHTEAVEALERAHGICQDIGHRYGEAATLNHLGLVHKHLRRFDDAVACHTRALALNEELDDRSGQAVALANLGWTHHRAGASEDAVECFRRSLAPAREAGDRYQEAETLWGLGDAHHALGNLDEARAYWNGSVTILGDIGAIDDEQAGLLRRLPVPDTPAIILDNT</sequence>
<dbReference type="Gene3D" id="3.40.50.300">
    <property type="entry name" value="P-loop containing nucleotide triphosphate hydrolases"/>
    <property type="match status" value="1"/>
</dbReference>
<name>A0A561SMR6_9PSEU</name>
<dbReference type="PROSITE" id="PS51755">
    <property type="entry name" value="OMPR_PHOB"/>
    <property type="match status" value="1"/>
</dbReference>
<dbReference type="Gene3D" id="1.10.8.430">
    <property type="entry name" value="Helical domain of apoptotic protease-activating factors"/>
    <property type="match status" value="1"/>
</dbReference>
<feature type="repeat" description="TPR" evidence="6">
    <location>
        <begin position="792"/>
        <end position="825"/>
    </location>
</feature>
<dbReference type="SMART" id="SM01043">
    <property type="entry name" value="BTAD"/>
    <property type="match status" value="1"/>
</dbReference>
<feature type="domain" description="OmpR/PhoB-type" evidence="8">
    <location>
        <begin position="1"/>
        <end position="90"/>
    </location>
</feature>
<dbReference type="EMBL" id="VIWU01000001">
    <property type="protein sequence ID" value="TWF76161.1"/>
    <property type="molecule type" value="Genomic_DNA"/>
</dbReference>
<dbReference type="InterPro" id="IPR051677">
    <property type="entry name" value="AfsR-DnrI-RedD_regulator"/>
</dbReference>
<dbReference type="InterPro" id="IPR042197">
    <property type="entry name" value="Apaf_helical"/>
</dbReference>
<evidence type="ECO:0000313" key="9">
    <source>
        <dbReference type="EMBL" id="TWF76161.1"/>
    </source>
</evidence>
<dbReference type="PANTHER" id="PTHR35807:SF1">
    <property type="entry name" value="TRANSCRIPTIONAL REGULATOR REDD"/>
    <property type="match status" value="1"/>
</dbReference>
<dbReference type="RefSeq" id="WP_147255244.1">
    <property type="nucleotide sequence ID" value="NZ_VIWU01000001.1"/>
</dbReference>
<gene>
    <name evidence="9" type="ORF">FHX44_112049</name>
</gene>
<evidence type="ECO:0000256" key="4">
    <source>
        <dbReference type="ARBA" id="ARBA00023125"/>
    </source>
</evidence>
<dbReference type="Pfam" id="PF00931">
    <property type="entry name" value="NB-ARC"/>
    <property type="match status" value="1"/>
</dbReference>
<dbReference type="CDD" id="cd15831">
    <property type="entry name" value="BTAD"/>
    <property type="match status" value="1"/>
</dbReference>
<keyword evidence="2" id="KW-0677">Repeat</keyword>
<keyword evidence="4 7" id="KW-0238">DNA-binding</keyword>
<dbReference type="GO" id="GO:0043531">
    <property type="term" value="F:ADP binding"/>
    <property type="evidence" value="ECO:0007669"/>
    <property type="project" value="InterPro"/>
</dbReference>
<reference evidence="9 10" key="1">
    <citation type="submission" date="2019-06" db="EMBL/GenBank/DDBJ databases">
        <title>Sequencing the genomes of 1000 actinobacteria strains.</title>
        <authorList>
            <person name="Klenk H.-P."/>
        </authorList>
    </citation>
    <scope>NUCLEOTIDE SEQUENCE [LARGE SCALE GENOMIC DNA]</scope>
    <source>
        <strain evidence="9 10">DSM 45671</strain>
    </source>
</reference>
<dbReference type="GO" id="GO:0003677">
    <property type="term" value="F:DNA binding"/>
    <property type="evidence" value="ECO:0007669"/>
    <property type="project" value="UniProtKB-UniRule"/>
</dbReference>
<dbReference type="GO" id="GO:0006355">
    <property type="term" value="P:regulation of DNA-templated transcription"/>
    <property type="evidence" value="ECO:0007669"/>
    <property type="project" value="InterPro"/>
</dbReference>